<proteinExistence type="inferred from homology"/>
<keyword evidence="4" id="KW-0378">Hydrolase</keyword>
<dbReference type="SUPFAM" id="SSF55545">
    <property type="entry name" value="beta-N-acetylhexosaminidase-like domain"/>
    <property type="match status" value="1"/>
</dbReference>
<dbReference type="PANTHER" id="PTHR22600">
    <property type="entry name" value="BETA-HEXOSAMINIDASE"/>
    <property type="match status" value="1"/>
</dbReference>
<sequence>MNYRIDLTVLSESERGCLMGLTVHNLSDQRISSWSLEFLFDRYIEPKSLTTGDIQQVGSDCLLTPNMTPLEANGHFYCEFLIQSMPIRFHSDGIKQAMLVVDNHLRYPVDVTPIALTQQNADSSSLPHPLVSAIAIIPKPQQLQALSGQFLLSSNTCLLCHSSLAANAKQWLEQEMAELYAIEFGQQPTPTNHVELKFNPTLNAQGYRLNVQSHCVLLEASSERGFVYGVASLLQLLTFPDEKTKCGYLPCVLIVDKPRFTYRGMMLDCARHFHSISSIKKLINQLAYYKFNTLHWHLTDDEGWRIEIRAFPQLTEIGAKRGHGTQLEPQFSHLDSVYGEFYTQTQIQEVIEYAAIRGITIIPEIDIPGHCRAAIKSLPELLFNPNDHSQYKSVQHYRDNVLSPALAGTYTFLDTVLEEVCALFPSPWLHIGADEVPEGAWSDCPLCAELMKDHGYEQPNQLQGHLLSYVESKLKKLGKRMVGWEEAQHGNKVSKDTVIYSWLSEQAALNCAKQGFDVILQPGQYTYLDMCQDFSPQEPGVSWANVLPLETTYRYEPLAQIATSDPIRKRILGIQCALWSEIVTTPQRLEYMVYPRLSAVAEVGWSQPTQREWHDYLSRLPVHLKRWDKQGVGYRNPWKTSI</sequence>
<dbReference type="InterPro" id="IPR029018">
    <property type="entry name" value="Hex-like_dom2"/>
</dbReference>
<protein>
    <recommendedName>
        <fullName evidence="3">beta-N-acetylhexosaminidase</fullName>
        <ecNumber evidence="3">3.2.1.52</ecNumber>
    </recommendedName>
    <alternativeName>
        <fullName evidence="6">Beta-N-acetylhexosaminidase</fullName>
    </alternativeName>
    <alternativeName>
        <fullName evidence="7">N-acetyl-beta-glucosaminidase</fullName>
    </alternativeName>
</protein>
<dbReference type="SUPFAM" id="SSF51445">
    <property type="entry name" value="(Trans)glycosidases"/>
    <property type="match status" value="1"/>
</dbReference>
<dbReference type="Gene3D" id="3.20.20.80">
    <property type="entry name" value="Glycosidases"/>
    <property type="match status" value="1"/>
</dbReference>
<dbReference type="PANTHER" id="PTHR22600:SF57">
    <property type="entry name" value="BETA-N-ACETYLHEXOSAMINIDASE"/>
    <property type="match status" value="1"/>
</dbReference>
<dbReference type="InterPro" id="IPR025705">
    <property type="entry name" value="Beta_hexosaminidase_sua/sub"/>
</dbReference>
<comment type="similarity">
    <text evidence="2">Belongs to the glycosyl hydrolase 20 family.</text>
</comment>
<evidence type="ECO:0000256" key="5">
    <source>
        <dbReference type="ARBA" id="ARBA00023295"/>
    </source>
</evidence>
<evidence type="ECO:0000259" key="8">
    <source>
        <dbReference type="Pfam" id="PF00728"/>
    </source>
</evidence>
<dbReference type="Pfam" id="PF00728">
    <property type="entry name" value="Glyco_hydro_20"/>
    <property type="match status" value="1"/>
</dbReference>
<accession>A0ABV5HNW8</accession>
<dbReference type="InterPro" id="IPR015883">
    <property type="entry name" value="Glyco_hydro_20_cat"/>
</dbReference>
<feature type="domain" description="Beta-hexosaminidase bacterial type N-terminal" evidence="9">
    <location>
        <begin position="134"/>
        <end position="256"/>
    </location>
</feature>
<evidence type="ECO:0000256" key="1">
    <source>
        <dbReference type="ARBA" id="ARBA00001231"/>
    </source>
</evidence>
<organism evidence="10 11">
    <name type="scientific">Vibrio olivae</name>
    <dbReference type="NCBI Taxonomy" id="1243002"/>
    <lineage>
        <taxon>Bacteria</taxon>
        <taxon>Pseudomonadati</taxon>
        <taxon>Pseudomonadota</taxon>
        <taxon>Gammaproteobacteria</taxon>
        <taxon>Vibrionales</taxon>
        <taxon>Vibrionaceae</taxon>
        <taxon>Vibrio</taxon>
    </lineage>
</organism>
<reference evidence="10 11" key="1">
    <citation type="submission" date="2024-09" db="EMBL/GenBank/DDBJ databases">
        <authorList>
            <person name="Sun Q."/>
            <person name="Mori K."/>
        </authorList>
    </citation>
    <scope>NUCLEOTIDE SEQUENCE [LARGE SCALE GENOMIC DNA]</scope>
    <source>
        <strain evidence="10 11">CECT 8064</strain>
    </source>
</reference>
<dbReference type="EMBL" id="JBHMEP010000003">
    <property type="protein sequence ID" value="MFB9135954.1"/>
    <property type="molecule type" value="Genomic_DNA"/>
</dbReference>
<feature type="domain" description="Glycoside hydrolase family 20 catalytic" evidence="8">
    <location>
        <begin position="260"/>
        <end position="607"/>
    </location>
</feature>
<dbReference type="InterPro" id="IPR017853">
    <property type="entry name" value="GH"/>
</dbReference>
<name>A0ABV5HNW8_9VIBR</name>
<dbReference type="Proteomes" id="UP001589645">
    <property type="component" value="Unassembled WGS sequence"/>
</dbReference>
<dbReference type="Gene3D" id="3.30.379.10">
    <property type="entry name" value="Chitobiase/beta-hexosaminidase domain 2-like"/>
    <property type="match status" value="1"/>
</dbReference>
<comment type="caution">
    <text evidence="10">The sequence shown here is derived from an EMBL/GenBank/DDBJ whole genome shotgun (WGS) entry which is preliminary data.</text>
</comment>
<evidence type="ECO:0000313" key="11">
    <source>
        <dbReference type="Proteomes" id="UP001589645"/>
    </source>
</evidence>
<dbReference type="RefSeq" id="WP_390193604.1">
    <property type="nucleotide sequence ID" value="NZ_JBHMEP010000003.1"/>
</dbReference>
<evidence type="ECO:0000256" key="2">
    <source>
        <dbReference type="ARBA" id="ARBA00006285"/>
    </source>
</evidence>
<dbReference type="InterPro" id="IPR015882">
    <property type="entry name" value="HEX_bac_N"/>
</dbReference>
<evidence type="ECO:0000256" key="6">
    <source>
        <dbReference type="ARBA" id="ARBA00030512"/>
    </source>
</evidence>
<evidence type="ECO:0000256" key="4">
    <source>
        <dbReference type="ARBA" id="ARBA00022801"/>
    </source>
</evidence>
<keyword evidence="5" id="KW-0326">Glycosidase</keyword>
<evidence type="ECO:0000256" key="3">
    <source>
        <dbReference type="ARBA" id="ARBA00012663"/>
    </source>
</evidence>
<dbReference type="Pfam" id="PF02838">
    <property type="entry name" value="Glyco_hydro_20b"/>
    <property type="match status" value="1"/>
</dbReference>
<evidence type="ECO:0000313" key="10">
    <source>
        <dbReference type="EMBL" id="MFB9135954.1"/>
    </source>
</evidence>
<dbReference type="PRINTS" id="PR00738">
    <property type="entry name" value="GLHYDRLASE20"/>
</dbReference>
<keyword evidence="11" id="KW-1185">Reference proteome</keyword>
<gene>
    <name evidence="10" type="ORF">ACFFUV_13360</name>
</gene>
<comment type="catalytic activity">
    <reaction evidence="1">
        <text>Hydrolysis of terminal non-reducing N-acetyl-D-hexosamine residues in N-acetyl-beta-D-hexosaminides.</text>
        <dbReference type="EC" id="3.2.1.52"/>
    </reaction>
</comment>
<dbReference type="CDD" id="cd06563">
    <property type="entry name" value="GH20_chitobiase-like"/>
    <property type="match status" value="1"/>
</dbReference>
<dbReference type="EC" id="3.2.1.52" evidence="3"/>
<evidence type="ECO:0000259" key="9">
    <source>
        <dbReference type="Pfam" id="PF02838"/>
    </source>
</evidence>
<evidence type="ECO:0000256" key="7">
    <source>
        <dbReference type="ARBA" id="ARBA00033000"/>
    </source>
</evidence>